<feature type="non-terminal residue" evidence="1">
    <location>
        <position position="1"/>
    </location>
</feature>
<feature type="non-terminal residue" evidence="1">
    <location>
        <position position="112"/>
    </location>
</feature>
<evidence type="ECO:0000313" key="1">
    <source>
        <dbReference type="EMBL" id="SBP24397.1"/>
    </source>
</evidence>
<name>A0A1A7Y1U5_9TELE</name>
<reference evidence="1" key="1">
    <citation type="submission" date="2016-05" db="EMBL/GenBank/DDBJ databases">
        <authorList>
            <person name="Lavstsen T."/>
            <person name="Jespersen J.S."/>
        </authorList>
    </citation>
    <scope>NUCLEOTIDE SEQUENCE</scope>
    <source>
        <tissue evidence="1">Brain</tissue>
    </source>
</reference>
<accession>A0A1A7Y1U5</accession>
<protein>
    <submittedName>
        <fullName evidence="1">Si:ch211-193k19.2</fullName>
    </submittedName>
</protein>
<sequence length="112" mass="12909">RCKCSRYFFGLFYSLDFSYSTKLKYTFEVLQKILMELDGNGLSTNAQVLKNKLDNSDKTLQHNIWALKDCLVQPSKWLSRTLGQGAFIPSHEQNRNMLDPHIELLTDFGSDA</sequence>
<proteinExistence type="predicted"/>
<gene>
    <name evidence="1" type="primary">SI:CH211-193K19.2</name>
</gene>
<reference evidence="1" key="2">
    <citation type="submission" date="2016-06" db="EMBL/GenBank/DDBJ databases">
        <title>The genome of a short-lived fish provides insights into sex chromosome evolution and the genetic control of aging.</title>
        <authorList>
            <person name="Reichwald K."/>
            <person name="Felder M."/>
            <person name="Petzold A."/>
            <person name="Koch P."/>
            <person name="Groth M."/>
            <person name="Platzer M."/>
        </authorList>
    </citation>
    <scope>NUCLEOTIDE SEQUENCE</scope>
    <source>
        <tissue evidence="1">Brain</tissue>
    </source>
</reference>
<organism evidence="1">
    <name type="scientific">Iconisemion striatum</name>
    <dbReference type="NCBI Taxonomy" id="60296"/>
    <lineage>
        <taxon>Eukaryota</taxon>
        <taxon>Metazoa</taxon>
        <taxon>Chordata</taxon>
        <taxon>Craniata</taxon>
        <taxon>Vertebrata</taxon>
        <taxon>Euteleostomi</taxon>
        <taxon>Actinopterygii</taxon>
        <taxon>Neopterygii</taxon>
        <taxon>Teleostei</taxon>
        <taxon>Neoteleostei</taxon>
        <taxon>Acanthomorphata</taxon>
        <taxon>Ovalentaria</taxon>
        <taxon>Atherinomorphae</taxon>
        <taxon>Cyprinodontiformes</taxon>
        <taxon>Nothobranchiidae</taxon>
        <taxon>Iconisemion</taxon>
    </lineage>
</organism>
<dbReference type="EMBL" id="HADX01002165">
    <property type="protein sequence ID" value="SBP24397.1"/>
    <property type="molecule type" value="Transcribed_RNA"/>
</dbReference>
<dbReference type="AlphaFoldDB" id="A0A1A7Y1U5"/>